<feature type="coiled-coil region" evidence="1">
    <location>
        <begin position="190"/>
        <end position="270"/>
    </location>
</feature>
<accession>A0A368FTN9</accession>
<organism evidence="3 4">
    <name type="scientific">Ancylostoma caninum</name>
    <name type="common">Dog hookworm</name>
    <dbReference type="NCBI Taxonomy" id="29170"/>
    <lineage>
        <taxon>Eukaryota</taxon>
        <taxon>Metazoa</taxon>
        <taxon>Ecdysozoa</taxon>
        <taxon>Nematoda</taxon>
        <taxon>Chromadorea</taxon>
        <taxon>Rhabditida</taxon>
        <taxon>Rhabditina</taxon>
        <taxon>Rhabditomorpha</taxon>
        <taxon>Strongyloidea</taxon>
        <taxon>Ancylostomatidae</taxon>
        <taxon>Ancylostomatinae</taxon>
        <taxon>Ancylostoma</taxon>
    </lineage>
</organism>
<keyword evidence="1" id="KW-0175">Coiled coil</keyword>
<feature type="region of interest" description="Disordered" evidence="2">
    <location>
        <begin position="121"/>
        <end position="157"/>
    </location>
</feature>
<evidence type="ECO:0008006" key="5">
    <source>
        <dbReference type="Google" id="ProtNLM"/>
    </source>
</evidence>
<protein>
    <recommendedName>
        <fullName evidence="5">M protein repeat protein</fullName>
    </recommendedName>
</protein>
<evidence type="ECO:0000256" key="1">
    <source>
        <dbReference type="SAM" id="Coils"/>
    </source>
</evidence>
<evidence type="ECO:0000256" key="2">
    <source>
        <dbReference type="SAM" id="MobiDB-lite"/>
    </source>
</evidence>
<dbReference type="EMBL" id="JOJR01000733">
    <property type="protein sequence ID" value="RCN34838.1"/>
    <property type="molecule type" value="Genomic_DNA"/>
</dbReference>
<keyword evidence="4" id="KW-1185">Reference proteome</keyword>
<evidence type="ECO:0000313" key="3">
    <source>
        <dbReference type="EMBL" id="RCN34838.1"/>
    </source>
</evidence>
<dbReference type="STRING" id="29170.A0A368FTN9"/>
<sequence>MEKARVEQIQELEKQKRETEEIYRKRLEQAEKKLDDAKESHREQLVQMEIAMREKENAPKKEVEKLQKAKEELESAHTEQMERLNRKIADLEARLTQAAKNNAELVSNMQDMSALLETEAKKREEHRQERKKWMEQLDEKERQLEEARSSSEGEEKISHLAAENVRLASEVLKAHTEAEKTLQAEKDLIAKQYADKLKAAQSERDKLATDMEALRAKMRVMESRIEDQRSSIEQAEKIRKDEVASVQAELDIVRKEKAKLKEEMENLRSNNNGNPVPPPRRTISNMSTYTYNTQTDFSEIEDVHRLRSEIDKKCRARMLNYCCIQGEVYLKITKCFPVRDLLAKAA</sequence>
<proteinExistence type="predicted"/>
<feature type="region of interest" description="Disordered" evidence="2">
    <location>
        <begin position="54"/>
        <end position="80"/>
    </location>
</feature>
<name>A0A368FTN9_ANCCA</name>
<dbReference type="OrthoDB" id="5832686at2759"/>
<gene>
    <name evidence="3" type="ORF">ANCCAN_19317</name>
</gene>
<dbReference type="AlphaFoldDB" id="A0A368FTN9"/>
<reference evidence="3 4" key="1">
    <citation type="submission" date="2014-10" db="EMBL/GenBank/DDBJ databases">
        <title>Draft genome of the hookworm Ancylostoma caninum.</title>
        <authorList>
            <person name="Mitreva M."/>
        </authorList>
    </citation>
    <scope>NUCLEOTIDE SEQUENCE [LARGE SCALE GENOMIC DNA]</scope>
    <source>
        <strain evidence="3 4">Baltimore</strain>
    </source>
</reference>
<dbReference type="Proteomes" id="UP000252519">
    <property type="component" value="Unassembled WGS sequence"/>
</dbReference>
<comment type="caution">
    <text evidence="3">The sequence shown here is derived from an EMBL/GenBank/DDBJ whole genome shotgun (WGS) entry which is preliminary data.</text>
</comment>
<evidence type="ECO:0000313" key="4">
    <source>
        <dbReference type="Proteomes" id="UP000252519"/>
    </source>
</evidence>